<dbReference type="STRING" id="37927.SA2016_2469"/>
<dbReference type="InterPro" id="IPR015797">
    <property type="entry name" value="NUDIX_hydrolase-like_dom_sf"/>
</dbReference>
<keyword evidence="4" id="KW-1185">Reference proteome</keyword>
<dbReference type="KEGG" id="satk:SA2016_2469"/>
<accession>A0A127A107</accession>
<dbReference type="EMBL" id="CP014518">
    <property type="protein sequence ID" value="AMM33138.1"/>
    <property type="molecule type" value="Genomic_DNA"/>
</dbReference>
<dbReference type="InterPro" id="IPR036388">
    <property type="entry name" value="WH-like_DNA-bd_sf"/>
</dbReference>
<dbReference type="PROSITE" id="PS51462">
    <property type="entry name" value="NUDIX"/>
    <property type="match status" value="1"/>
</dbReference>
<dbReference type="PANTHER" id="PTHR43736:SF4">
    <property type="entry name" value="SLR1690 PROTEIN"/>
    <property type="match status" value="1"/>
</dbReference>
<dbReference type="InterPro" id="IPR000086">
    <property type="entry name" value="NUDIX_hydrolase_dom"/>
</dbReference>
<dbReference type="SUPFAM" id="SSF55811">
    <property type="entry name" value="Nudix"/>
    <property type="match status" value="1"/>
</dbReference>
<dbReference type="Pfam" id="PF21906">
    <property type="entry name" value="WHD_NrtR"/>
    <property type="match status" value="1"/>
</dbReference>
<dbReference type="Proteomes" id="UP000070134">
    <property type="component" value="Chromosome"/>
</dbReference>
<dbReference type="InterPro" id="IPR036390">
    <property type="entry name" value="WH_DNA-bd_sf"/>
</dbReference>
<feature type="compositionally biased region" description="Low complexity" evidence="1">
    <location>
        <begin position="282"/>
        <end position="300"/>
    </location>
</feature>
<protein>
    <submittedName>
        <fullName evidence="3">ADP-ribose pyrophosphatase</fullName>
    </submittedName>
</protein>
<dbReference type="SUPFAM" id="SSF46785">
    <property type="entry name" value="Winged helix' DNA-binding domain"/>
    <property type="match status" value="1"/>
</dbReference>
<feature type="domain" description="Nudix hydrolase" evidence="2">
    <location>
        <begin position="31"/>
        <end position="183"/>
    </location>
</feature>
<feature type="region of interest" description="Disordered" evidence="1">
    <location>
        <begin position="239"/>
        <end position="300"/>
    </location>
</feature>
<dbReference type="Pfam" id="PF00293">
    <property type="entry name" value="NUDIX"/>
    <property type="match status" value="1"/>
</dbReference>
<dbReference type="InterPro" id="IPR054105">
    <property type="entry name" value="WHD_NrtR"/>
</dbReference>
<dbReference type="CDD" id="cd18873">
    <property type="entry name" value="NUDIX_NadM_like"/>
    <property type="match status" value="1"/>
</dbReference>
<organism evidence="3 4">
    <name type="scientific">Sinomonas atrocyanea</name>
    <dbReference type="NCBI Taxonomy" id="37927"/>
    <lineage>
        <taxon>Bacteria</taxon>
        <taxon>Bacillati</taxon>
        <taxon>Actinomycetota</taxon>
        <taxon>Actinomycetes</taxon>
        <taxon>Micrococcales</taxon>
        <taxon>Micrococcaceae</taxon>
        <taxon>Sinomonas</taxon>
    </lineage>
</organism>
<proteinExistence type="predicted"/>
<evidence type="ECO:0000259" key="2">
    <source>
        <dbReference type="PROSITE" id="PS51462"/>
    </source>
</evidence>
<dbReference type="Gene3D" id="3.90.79.10">
    <property type="entry name" value="Nucleoside Triphosphate Pyrophosphohydrolase"/>
    <property type="match status" value="1"/>
</dbReference>
<name>A0A127A107_9MICC</name>
<reference evidence="3 4" key="1">
    <citation type="submission" date="2016-02" db="EMBL/GenBank/DDBJ databases">
        <title>Complete genome of Sinomonas atrocyanea KCTC 3377.</title>
        <authorList>
            <person name="Kim K.M."/>
        </authorList>
    </citation>
    <scope>NUCLEOTIDE SEQUENCE [LARGE SCALE GENOMIC DNA]</scope>
    <source>
        <strain evidence="3 4">KCTC 3377</strain>
    </source>
</reference>
<evidence type="ECO:0000313" key="4">
    <source>
        <dbReference type="Proteomes" id="UP000070134"/>
    </source>
</evidence>
<dbReference type="PANTHER" id="PTHR43736">
    <property type="entry name" value="ADP-RIBOSE PYROPHOSPHATASE"/>
    <property type="match status" value="1"/>
</dbReference>
<evidence type="ECO:0000256" key="1">
    <source>
        <dbReference type="SAM" id="MobiDB-lite"/>
    </source>
</evidence>
<dbReference type="AlphaFoldDB" id="A0A127A107"/>
<dbReference type="OrthoDB" id="9786141at2"/>
<evidence type="ECO:0000313" key="3">
    <source>
        <dbReference type="EMBL" id="AMM33138.1"/>
    </source>
</evidence>
<dbReference type="Gene3D" id="1.10.10.10">
    <property type="entry name" value="Winged helix-like DNA-binding domain superfamily/Winged helix DNA-binding domain"/>
    <property type="match status" value="1"/>
</dbReference>
<gene>
    <name evidence="3" type="ORF">SA2016_2469</name>
</gene>
<dbReference type="PATRIC" id="fig|37927.3.peg.2541"/>
<sequence>MSGIFPSSGASVALGAHSVVGANVSERAQLPPSLAISTVIFALTPESARGESGGGPTLWIPLVRRVKEPFRGRWALPGGPLAPTESLEDAARRNLRQTTGLEPEYLEQLYAFGGLNRSSRPERGSQRVVSIVYWALVRPTEAELLGEEDENVAWHRADTAGEQDGGLAFDHREIVDYALWRLRSKLEYAQIAYHFLGEKFTLAQLREVYEAVLGRPLDPANFRRQLKGMAQIEPTDEVLEGGRHRPPRLYRYTGARGRIDATTAPPPRQAAGEADPPPPAPSSTSPASPTAPAASTRSTP</sequence>